<dbReference type="AlphaFoldDB" id="A0A0A9WFX2"/>
<dbReference type="InterPro" id="IPR004942">
    <property type="entry name" value="Roadblock/LAMTOR2_dom"/>
</dbReference>
<dbReference type="Gene3D" id="3.30.450.30">
    <property type="entry name" value="Dynein light chain 2a, cytoplasmic"/>
    <property type="match status" value="1"/>
</dbReference>
<reference evidence="3" key="2">
    <citation type="submission" date="2014-07" db="EMBL/GenBank/DDBJ databases">
        <authorList>
            <person name="Hull J."/>
        </authorList>
    </citation>
    <scope>NUCLEOTIDE SEQUENCE</scope>
</reference>
<feature type="domain" description="Roadblock/LAMTOR2" evidence="2">
    <location>
        <begin position="28"/>
        <end position="110"/>
    </location>
</feature>
<gene>
    <name evidence="3" type="primary">DYNLRB2_0</name>
    <name evidence="3" type="ORF">CM83_99507</name>
</gene>
<proteinExistence type="inferred from homology"/>
<reference evidence="3" key="1">
    <citation type="journal article" date="2014" name="PLoS ONE">
        <title>Transcriptome-Based Identification of ABC Transporters in the Western Tarnished Plant Bug Lygus hesperus.</title>
        <authorList>
            <person name="Hull J.J."/>
            <person name="Chaney K."/>
            <person name="Geib S.M."/>
            <person name="Fabrick J.A."/>
            <person name="Brent C.S."/>
            <person name="Walsh D."/>
            <person name="Lavine L.C."/>
        </authorList>
    </citation>
    <scope>NUCLEOTIDE SEQUENCE</scope>
</reference>
<sequence length="131" mass="15046">MAEDDVSPIMAYSHLNIPELKKATTKIMRRIQKNKIVLDTLVINNFGLPGETTMKQMMATITSRVLKPFTMRCVHTIREINPSDTPLTVRVTSTNYEIIIIPERDFLLVVFHTPQPAPTLPYTIKTTRKHR</sequence>
<evidence type="ECO:0000313" key="3">
    <source>
        <dbReference type="EMBL" id="JAG05413.1"/>
    </source>
</evidence>
<dbReference type="Pfam" id="PF03259">
    <property type="entry name" value="Robl_LC7"/>
    <property type="match status" value="1"/>
</dbReference>
<reference evidence="4" key="3">
    <citation type="submission" date="2014-09" db="EMBL/GenBank/DDBJ databases">
        <authorList>
            <person name="Magalhaes I.L.F."/>
            <person name="Oliveira U."/>
            <person name="Santos F.R."/>
            <person name="Vidigal T.H.D.A."/>
            <person name="Brescovit A.D."/>
            <person name="Santos A.J."/>
        </authorList>
    </citation>
    <scope>NUCLEOTIDE SEQUENCE</scope>
</reference>
<accession>A0A0A9WFX2</accession>
<evidence type="ECO:0000313" key="4">
    <source>
        <dbReference type="EMBL" id="JAG60326.1"/>
    </source>
</evidence>
<dbReference type="EMBL" id="GBRD01005495">
    <property type="protein sequence ID" value="JAG60326.1"/>
    <property type="molecule type" value="Transcribed_RNA"/>
</dbReference>
<dbReference type="PANTHER" id="PTHR10779">
    <property type="entry name" value="DYNEIN LIGHT CHAIN ROADBLOCK"/>
    <property type="match status" value="1"/>
</dbReference>
<evidence type="ECO:0000259" key="2">
    <source>
        <dbReference type="Pfam" id="PF03259"/>
    </source>
</evidence>
<protein>
    <submittedName>
        <fullName evidence="3">Dynein light chain roadblock-type 2</fullName>
    </submittedName>
</protein>
<evidence type="ECO:0000256" key="1">
    <source>
        <dbReference type="ARBA" id="ARBA00007191"/>
    </source>
</evidence>
<organism evidence="3">
    <name type="scientific">Lygus hesperus</name>
    <name type="common">Western plant bug</name>
    <dbReference type="NCBI Taxonomy" id="30085"/>
    <lineage>
        <taxon>Eukaryota</taxon>
        <taxon>Metazoa</taxon>
        <taxon>Ecdysozoa</taxon>
        <taxon>Arthropoda</taxon>
        <taxon>Hexapoda</taxon>
        <taxon>Insecta</taxon>
        <taxon>Pterygota</taxon>
        <taxon>Neoptera</taxon>
        <taxon>Paraneoptera</taxon>
        <taxon>Hemiptera</taxon>
        <taxon>Heteroptera</taxon>
        <taxon>Panheteroptera</taxon>
        <taxon>Cimicomorpha</taxon>
        <taxon>Miridae</taxon>
        <taxon>Mirini</taxon>
        <taxon>Lygus</taxon>
    </lineage>
</organism>
<dbReference type="EMBL" id="GBHO01038191">
    <property type="protein sequence ID" value="JAG05413.1"/>
    <property type="molecule type" value="Transcribed_RNA"/>
</dbReference>
<dbReference type="SUPFAM" id="SSF103196">
    <property type="entry name" value="Roadblock/LC7 domain"/>
    <property type="match status" value="1"/>
</dbReference>
<name>A0A0A9WFX2_LYGHE</name>
<comment type="similarity">
    <text evidence="1">Belongs to the GAMAD family.</text>
</comment>